<dbReference type="Pfam" id="PF05368">
    <property type="entry name" value="NmrA"/>
    <property type="match status" value="1"/>
</dbReference>
<dbReference type="Proteomes" id="UP001302812">
    <property type="component" value="Unassembled WGS sequence"/>
</dbReference>
<dbReference type="CDD" id="cd05251">
    <property type="entry name" value="NmrA_like_SDR_a"/>
    <property type="match status" value="1"/>
</dbReference>
<feature type="domain" description="NmrA-like" evidence="3">
    <location>
        <begin position="3"/>
        <end position="306"/>
    </location>
</feature>
<dbReference type="InterPro" id="IPR008030">
    <property type="entry name" value="NmrA-like"/>
</dbReference>
<dbReference type="RefSeq" id="XP_064674235.1">
    <property type="nucleotide sequence ID" value="XM_064810938.1"/>
</dbReference>
<evidence type="ECO:0000313" key="4">
    <source>
        <dbReference type="EMBL" id="KAK4116665.1"/>
    </source>
</evidence>
<dbReference type="InterPro" id="IPR036291">
    <property type="entry name" value="NAD(P)-bd_dom_sf"/>
</dbReference>
<dbReference type="PANTHER" id="PTHR42748:SF31">
    <property type="entry name" value="NMRA-LIKE DOMAIN-CONTAINING PROTEIN-RELATED"/>
    <property type="match status" value="1"/>
</dbReference>
<dbReference type="PANTHER" id="PTHR42748">
    <property type="entry name" value="NITROGEN METABOLITE REPRESSION PROTEIN NMRA FAMILY MEMBER"/>
    <property type="match status" value="1"/>
</dbReference>
<dbReference type="GO" id="GO:0005634">
    <property type="term" value="C:nucleus"/>
    <property type="evidence" value="ECO:0007669"/>
    <property type="project" value="TreeGrafter"/>
</dbReference>
<evidence type="ECO:0000256" key="2">
    <source>
        <dbReference type="ARBA" id="ARBA00022857"/>
    </source>
</evidence>
<dbReference type="Gene3D" id="3.90.25.10">
    <property type="entry name" value="UDP-galactose 4-epimerase, domain 1"/>
    <property type="match status" value="1"/>
</dbReference>
<organism evidence="4 5">
    <name type="scientific">Canariomyces notabilis</name>
    <dbReference type="NCBI Taxonomy" id="2074819"/>
    <lineage>
        <taxon>Eukaryota</taxon>
        <taxon>Fungi</taxon>
        <taxon>Dikarya</taxon>
        <taxon>Ascomycota</taxon>
        <taxon>Pezizomycotina</taxon>
        <taxon>Sordariomycetes</taxon>
        <taxon>Sordariomycetidae</taxon>
        <taxon>Sordariales</taxon>
        <taxon>Chaetomiaceae</taxon>
        <taxon>Canariomyces</taxon>
    </lineage>
</organism>
<evidence type="ECO:0000313" key="5">
    <source>
        <dbReference type="Proteomes" id="UP001302812"/>
    </source>
</evidence>
<reference evidence="4" key="1">
    <citation type="journal article" date="2023" name="Mol. Phylogenet. Evol.">
        <title>Genome-scale phylogeny and comparative genomics of the fungal order Sordariales.</title>
        <authorList>
            <person name="Hensen N."/>
            <person name="Bonometti L."/>
            <person name="Westerberg I."/>
            <person name="Brannstrom I.O."/>
            <person name="Guillou S."/>
            <person name="Cros-Aarteil S."/>
            <person name="Calhoun S."/>
            <person name="Haridas S."/>
            <person name="Kuo A."/>
            <person name="Mondo S."/>
            <person name="Pangilinan J."/>
            <person name="Riley R."/>
            <person name="LaButti K."/>
            <person name="Andreopoulos B."/>
            <person name="Lipzen A."/>
            <person name="Chen C."/>
            <person name="Yan M."/>
            <person name="Daum C."/>
            <person name="Ng V."/>
            <person name="Clum A."/>
            <person name="Steindorff A."/>
            <person name="Ohm R.A."/>
            <person name="Martin F."/>
            <person name="Silar P."/>
            <person name="Natvig D.O."/>
            <person name="Lalanne C."/>
            <person name="Gautier V."/>
            <person name="Ament-Velasquez S.L."/>
            <person name="Kruys A."/>
            <person name="Hutchinson M.I."/>
            <person name="Powell A.J."/>
            <person name="Barry K."/>
            <person name="Miller A.N."/>
            <person name="Grigoriev I.V."/>
            <person name="Debuchy R."/>
            <person name="Gladieux P."/>
            <person name="Hiltunen Thoren M."/>
            <person name="Johannesson H."/>
        </authorList>
    </citation>
    <scope>NUCLEOTIDE SEQUENCE</scope>
    <source>
        <strain evidence="4">CBS 508.74</strain>
    </source>
</reference>
<protein>
    <submittedName>
        <fullName evidence="4">NAD(P)-binding protein</fullName>
    </submittedName>
</protein>
<dbReference type="EMBL" id="MU853333">
    <property type="protein sequence ID" value="KAK4116665.1"/>
    <property type="molecule type" value="Genomic_DNA"/>
</dbReference>
<dbReference type="Gene3D" id="3.40.50.720">
    <property type="entry name" value="NAD(P)-binding Rossmann-like Domain"/>
    <property type="match status" value="1"/>
</dbReference>
<name>A0AAN6TMF6_9PEZI</name>
<comment type="caution">
    <text evidence="4">The sequence shown here is derived from an EMBL/GenBank/DDBJ whole genome shotgun (WGS) entry which is preliminary data.</text>
</comment>
<dbReference type="GeneID" id="89935063"/>
<accession>A0AAN6TMF6</accession>
<proteinExistence type="inferred from homology"/>
<dbReference type="SUPFAM" id="SSF51735">
    <property type="entry name" value="NAD(P)-binding Rossmann-fold domains"/>
    <property type="match status" value="1"/>
</dbReference>
<gene>
    <name evidence="4" type="ORF">N656DRAFT_701363</name>
</gene>
<evidence type="ECO:0000256" key="1">
    <source>
        <dbReference type="ARBA" id="ARBA00006328"/>
    </source>
</evidence>
<keyword evidence="5" id="KW-1185">Reference proteome</keyword>
<keyword evidence="2" id="KW-0521">NADP</keyword>
<reference evidence="4" key="2">
    <citation type="submission" date="2023-05" db="EMBL/GenBank/DDBJ databases">
        <authorList>
            <consortium name="Lawrence Berkeley National Laboratory"/>
            <person name="Steindorff A."/>
            <person name="Hensen N."/>
            <person name="Bonometti L."/>
            <person name="Westerberg I."/>
            <person name="Brannstrom I.O."/>
            <person name="Guillou S."/>
            <person name="Cros-Aarteil S."/>
            <person name="Calhoun S."/>
            <person name="Haridas S."/>
            <person name="Kuo A."/>
            <person name="Mondo S."/>
            <person name="Pangilinan J."/>
            <person name="Riley R."/>
            <person name="Labutti K."/>
            <person name="Andreopoulos B."/>
            <person name="Lipzen A."/>
            <person name="Chen C."/>
            <person name="Yanf M."/>
            <person name="Daum C."/>
            <person name="Ng V."/>
            <person name="Clum A."/>
            <person name="Ohm R."/>
            <person name="Martin F."/>
            <person name="Silar P."/>
            <person name="Natvig D."/>
            <person name="Lalanne C."/>
            <person name="Gautier V."/>
            <person name="Ament-Velasquez S.L."/>
            <person name="Kruys A."/>
            <person name="Hutchinson M.I."/>
            <person name="Powell A.J."/>
            <person name="Barry K."/>
            <person name="Miller A.N."/>
            <person name="Grigoriev I.V."/>
            <person name="Debuchy R."/>
            <person name="Gladieux P."/>
            <person name="Thoren M.H."/>
            <person name="Johannesson H."/>
        </authorList>
    </citation>
    <scope>NUCLEOTIDE SEQUENCE</scope>
    <source>
        <strain evidence="4">CBS 508.74</strain>
    </source>
</reference>
<dbReference type="AlphaFoldDB" id="A0AAN6TMF6"/>
<dbReference type="InterPro" id="IPR051164">
    <property type="entry name" value="NmrA-like_oxidored"/>
</dbReference>
<comment type="similarity">
    <text evidence="1">Belongs to the NmrA-type oxidoreductase family.</text>
</comment>
<evidence type="ECO:0000259" key="3">
    <source>
        <dbReference type="Pfam" id="PF05368"/>
    </source>
</evidence>
<sequence length="314" mass="33614">MSNILTVFGATGVQGGSVIRAVLADPVLSKTFKIRAVTRDASKPSAQALAQQHEGIEVVSADMDSPASLAAALKDSHTVFLVTLPDMVTGAPAGTETRHGKNVADAAKAAGVQHLVFSSLINVTEASGGKLPHVAHFDSKAHVEKYIREQGIPATFIQPGYYMTNFTNLGLLRKGEDGSYTLAGPTSPTKAQLPLFFADEDMGKYFVAIARNPSVTLNKAIPAAADYYTPARIMDEFTQVTGRKGQYVQLDHAVYKSFLPPPIAQEILENEMLCEEPGFFAGGSLVDGRELLAGVGLKVTSWKEFLEGRKGLFE</sequence>